<dbReference type="EMBL" id="BMEQ01000006">
    <property type="protein sequence ID" value="GGG54283.1"/>
    <property type="molecule type" value="Genomic_DNA"/>
</dbReference>
<reference evidence="2" key="2">
    <citation type="submission" date="2020-09" db="EMBL/GenBank/DDBJ databases">
        <authorList>
            <person name="Sun Q."/>
            <person name="Zhou Y."/>
        </authorList>
    </citation>
    <scope>NUCLEOTIDE SEQUENCE</scope>
    <source>
        <strain evidence="2">CGMCC 1.12187</strain>
    </source>
</reference>
<name>A0A917LS41_9MICC</name>
<dbReference type="AlphaFoldDB" id="A0A917LS41"/>
<comment type="caution">
    <text evidence="2">The sequence shown here is derived from an EMBL/GenBank/DDBJ whole genome shotgun (WGS) entry which is preliminary data.</text>
</comment>
<keyword evidence="1" id="KW-0812">Transmembrane</keyword>
<accession>A0A917LS41</accession>
<sequence length="316" mass="34497">MEDRKNVVAGAHAAAAAARPRGAQPWWSRTTALLGLLLALGVGFVLAGLVARGEGMWRTVVVDAGFTLVTVSIVGLVLDSALAQLRARLDARPAKAPARSSAAPAGGSQGLDGVREEVDLVQLLKDVRPGQELWWMDTFPLTFAGDLDAIHRALCSGVRIRLLVLEPRSPSLTYRLREIRQHYGLSPMDLRRSFDTLCSQLRVLAEVDASVVDNLEVRAYDGLPGAPMYLVLGENRSDGERSGEVLRALSSYYLLDASQDMPYIEWRAGAFADRLRDYYEHQWNGAHVVFPLENGDRKVSTVHTGNIPTTQRVGGA</sequence>
<evidence type="ECO:0000256" key="1">
    <source>
        <dbReference type="SAM" id="Phobius"/>
    </source>
</evidence>
<dbReference type="RefSeq" id="WP_188536066.1">
    <property type="nucleotide sequence ID" value="NZ_BMEQ01000006.1"/>
</dbReference>
<feature type="transmembrane region" description="Helical" evidence="1">
    <location>
        <begin position="33"/>
        <end position="51"/>
    </location>
</feature>
<keyword evidence="1" id="KW-0472">Membrane</keyword>
<evidence type="ECO:0000313" key="3">
    <source>
        <dbReference type="Proteomes" id="UP000638848"/>
    </source>
</evidence>
<feature type="transmembrane region" description="Helical" evidence="1">
    <location>
        <begin position="60"/>
        <end position="78"/>
    </location>
</feature>
<keyword evidence="1" id="KW-1133">Transmembrane helix</keyword>
<protein>
    <submittedName>
        <fullName evidence="2">Uncharacterized protein</fullName>
    </submittedName>
</protein>
<reference evidence="2" key="1">
    <citation type="journal article" date="2014" name="Int. J. Syst. Evol. Microbiol.">
        <title>Complete genome sequence of Corynebacterium casei LMG S-19264T (=DSM 44701T), isolated from a smear-ripened cheese.</title>
        <authorList>
            <consortium name="US DOE Joint Genome Institute (JGI-PGF)"/>
            <person name="Walter F."/>
            <person name="Albersmeier A."/>
            <person name="Kalinowski J."/>
            <person name="Ruckert C."/>
        </authorList>
    </citation>
    <scope>NUCLEOTIDE SEQUENCE</scope>
    <source>
        <strain evidence="2">CGMCC 1.12187</strain>
    </source>
</reference>
<keyword evidence="3" id="KW-1185">Reference proteome</keyword>
<evidence type="ECO:0000313" key="2">
    <source>
        <dbReference type="EMBL" id="GGG54283.1"/>
    </source>
</evidence>
<proteinExistence type="predicted"/>
<gene>
    <name evidence="2" type="ORF">GCM10011374_16490</name>
</gene>
<organism evidence="2 3">
    <name type="scientific">Kocuria dechangensis</name>
    <dbReference type="NCBI Taxonomy" id="1176249"/>
    <lineage>
        <taxon>Bacteria</taxon>
        <taxon>Bacillati</taxon>
        <taxon>Actinomycetota</taxon>
        <taxon>Actinomycetes</taxon>
        <taxon>Micrococcales</taxon>
        <taxon>Micrococcaceae</taxon>
        <taxon>Kocuria</taxon>
    </lineage>
</organism>
<dbReference type="Proteomes" id="UP000638848">
    <property type="component" value="Unassembled WGS sequence"/>
</dbReference>